<feature type="domain" description="Gamma-glutamylcyclotransferase AIG2-like" evidence="3">
    <location>
        <begin position="26"/>
        <end position="129"/>
    </location>
</feature>
<dbReference type="EMBL" id="VDEQ01000100">
    <property type="protein sequence ID" value="MQS35921.1"/>
    <property type="molecule type" value="Genomic_DNA"/>
</dbReference>
<dbReference type="Proteomes" id="UP000460558">
    <property type="component" value="Unassembled WGS sequence"/>
</dbReference>
<evidence type="ECO:0000259" key="3">
    <source>
        <dbReference type="Pfam" id="PF06094"/>
    </source>
</evidence>
<evidence type="ECO:0000256" key="1">
    <source>
        <dbReference type="ARBA" id="ARBA00022679"/>
    </source>
</evidence>
<dbReference type="InterPro" id="IPR045038">
    <property type="entry name" value="AIG2-like"/>
</dbReference>
<evidence type="ECO:0000256" key="2">
    <source>
        <dbReference type="ARBA" id="ARBA00030602"/>
    </source>
</evidence>
<dbReference type="InterPro" id="IPR009288">
    <property type="entry name" value="AIG2-like_dom"/>
</dbReference>
<dbReference type="Pfam" id="PF06094">
    <property type="entry name" value="GGACT"/>
    <property type="match status" value="1"/>
</dbReference>
<dbReference type="Gene3D" id="3.10.490.10">
    <property type="entry name" value="Gamma-glutamyl cyclotransferase-like"/>
    <property type="match status" value="1"/>
</dbReference>
<keyword evidence="1" id="KW-0808">Transferase</keyword>
<comment type="caution">
    <text evidence="4">The sequence shown here is derived from an EMBL/GenBank/DDBJ whole genome shotgun (WGS) entry which is preliminary data.</text>
</comment>
<evidence type="ECO:0000313" key="5">
    <source>
        <dbReference type="Proteomes" id="UP000460558"/>
    </source>
</evidence>
<protein>
    <recommendedName>
        <fullName evidence="2">Putative gamma-glutamylcyclotransferase</fullName>
    </recommendedName>
</protein>
<proteinExistence type="predicted"/>
<dbReference type="PANTHER" id="PTHR31544">
    <property type="entry name" value="AIG2-LIKE PROTEIN D"/>
    <property type="match status" value="1"/>
</dbReference>
<dbReference type="CDD" id="cd06661">
    <property type="entry name" value="GGCT_like"/>
    <property type="match status" value="1"/>
</dbReference>
<sequence>MLHRSTASPATAVAGPDRLTANPDALFVYGTLQFPEVLEALLGRIPDSTPATARGWRAAALDNRVYPGLVAANDTATGLLLTDLSPEEWRVLDTFEDDRYDLRRLHLASGGHGWAYVWPGDEVLPGNWDAEAFRSRHLLAYAARCARITTRDNARVS</sequence>
<dbReference type="InterPro" id="IPR036568">
    <property type="entry name" value="GGCT-like_sf"/>
</dbReference>
<organism evidence="4 5">
    <name type="scientific">Streptomyces katsurahamanus</name>
    <dbReference type="NCBI Taxonomy" id="2577098"/>
    <lineage>
        <taxon>Bacteria</taxon>
        <taxon>Bacillati</taxon>
        <taxon>Actinomycetota</taxon>
        <taxon>Actinomycetes</taxon>
        <taxon>Kitasatosporales</taxon>
        <taxon>Streptomycetaceae</taxon>
        <taxon>Streptomyces</taxon>
    </lineage>
</organism>
<accession>A0ABW9NRX6</accession>
<dbReference type="InterPro" id="IPR013024">
    <property type="entry name" value="GGCT-like"/>
</dbReference>
<evidence type="ECO:0000313" key="4">
    <source>
        <dbReference type="EMBL" id="MQS35921.1"/>
    </source>
</evidence>
<reference evidence="4 5" key="1">
    <citation type="submission" date="2019-06" db="EMBL/GenBank/DDBJ databases">
        <title>Comparative genomics and metabolomics analyses of clavulanic acid producing Streptomyces species provides insight into specialized metabolism and evolution of beta-lactam biosynthetic gene clusters.</title>
        <authorList>
            <person name="Moore M.A."/>
            <person name="Cruz-Morales P."/>
            <person name="Barona Gomez F."/>
            <person name="Kapil T."/>
        </authorList>
    </citation>
    <scope>NUCLEOTIDE SEQUENCE [LARGE SCALE GENOMIC DNA]</scope>
    <source>
        <strain evidence="4 5">T-272</strain>
    </source>
</reference>
<keyword evidence="5" id="KW-1185">Reference proteome</keyword>
<name>A0ABW9NRX6_9ACTN</name>
<gene>
    <name evidence="4" type="ORF">FFZ77_10025</name>
</gene>
<dbReference type="RefSeq" id="WP_153482453.1">
    <property type="nucleotide sequence ID" value="NZ_VDEQ01000100.1"/>
</dbReference>
<dbReference type="PANTHER" id="PTHR31544:SF2">
    <property type="entry name" value="AIG2-LIKE PROTEIN D"/>
    <property type="match status" value="1"/>
</dbReference>
<dbReference type="SUPFAM" id="SSF110857">
    <property type="entry name" value="Gamma-glutamyl cyclotransferase-like"/>
    <property type="match status" value="1"/>
</dbReference>